<feature type="domain" description="Reverse transcriptase" evidence="10">
    <location>
        <begin position="49"/>
        <end position="288"/>
    </location>
</feature>
<dbReference type="PROSITE" id="PS50878">
    <property type="entry name" value="RT_POL"/>
    <property type="match status" value="1"/>
</dbReference>
<evidence type="ECO:0000313" key="12">
    <source>
        <dbReference type="EMBL" id="PUF45853.1"/>
    </source>
</evidence>
<evidence type="ECO:0000256" key="8">
    <source>
        <dbReference type="ARBA" id="ARBA00034120"/>
    </source>
</evidence>
<dbReference type="InterPro" id="IPR000123">
    <property type="entry name" value="Reverse_transcriptase_msDNA"/>
</dbReference>
<dbReference type="Pfam" id="PF00078">
    <property type="entry name" value="RVT_1"/>
    <property type="match status" value="1"/>
</dbReference>
<dbReference type="PRINTS" id="PR00866">
    <property type="entry name" value="RNADNAPOLMS"/>
</dbReference>
<organism evidence="12 13">
    <name type="scientific">Salmonella enterica I</name>
    <dbReference type="NCBI Taxonomy" id="59201"/>
    <lineage>
        <taxon>Bacteria</taxon>
        <taxon>Pseudomonadati</taxon>
        <taxon>Pseudomonadota</taxon>
        <taxon>Gammaproteobacteria</taxon>
        <taxon>Enterobacterales</taxon>
        <taxon>Enterobacteriaceae</taxon>
        <taxon>Salmonella</taxon>
    </lineage>
</organism>
<dbReference type="PANTHER" id="PTHR34047">
    <property type="entry name" value="NUCLEAR INTRON MATURASE 1, MITOCHONDRIAL-RELATED"/>
    <property type="match status" value="1"/>
</dbReference>
<evidence type="ECO:0000256" key="6">
    <source>
        <dbReference type="ARBA" id="ARBA00022918"/>
    </source>
</evidence>
<protein>
    <recommendedName>
        <fullName evidence="1">RNA-directed DNA polymerase</fullName>
        <ecNumber evidence="1">2.7.7.49</ecNumber>
    </recommendedName>
</protein>
<keyword evidence="3" id="KW-0548">Nucleotidyltransferase</keyword>
<evidence type="ECO:0000313" key="13">
    <source>
        <dbReference type="Proteomes" id="UP000251351"/>
    </source>
</evidence>
<evidence type="ECO:0000256" key="5">
    <source>
        <dbReference type="ARBA" id="ARBA00022842"/>
    </source>
</evidence>
<accession>A0A7Z1Q7N0</accession>
<dbReference type="CDD" id="cd01651">
    <property type="entry name" value="RT_G2_intron"/>
    <property type="match status" value="1"/>
</dbReference>
<keyword evidence="2" id="KW-0808">Transferase</keyword>
<dbReference type="Proteomes" id="UP000251540">
    <property type="component" value="Unassembled WGS sequence"/>
</dbReference>
<gene>
    <name evidence="12" type="primary">ltrA</name>
    <name evidence="12" type="ORF">DAX73_29130</name>
    <name evidence="11" type="ORF">DAX92_28990</name>
</gene>
<sequence length="415" mass="47923">MDKAKPFSISKTIVWEAYKRVKANAGAAGVDRQSIEAFEKDLTGNLYKLWNRMASGSYFPPPVRRVDIPKSGGGTRPLGIPTVTDRIAQMVAKLVLEPEVEPCFHPDSYGYRPEKSAIDAVGVARQRCWKYDWVVDMDIRAFFDSMDHDLLMRAVRKHTSCQWVLLYIERWLKAPVQLPDGAVHPRNRGTPQGGVISPLLANLFLHYAFDLWMQRNHPDKPFERYADDVIVHCRSLGASRSLMREIDQRLSECGLTLHPEKTKVVYCKDRSRRVDYPVISFDFLGYRFQPRCAKRRDGSLFLNFLPAVSPKAARTMRGRIRSWKIHRWTQLTIKELANSFNPVLQGWINYYGKFYKSKLAPIFDQLNYSLVRWARRKYKRLGSTSQATTWLKRVLAQSPKLFAHWAITHAGMAGR</sequence>
<evidence type="ECO:0000313" key="14">
    <source>
        <dbReference type="Proteomes" id="UP000251540"/>
    </source>
</evidence>
<dbReference type="InterPro" id="IPR013597">
    <property type="entry name" value="Mat_intron_G2"/>
</dbReference>
<dbReference type="InterPro" id="IPR043502">
    <property type="entry name" value="DNA/RNA_pol_sf"/>
</dbReference>
<evidence type="ECO:0000259" key="10">
    <source>
        <dbReference type="PROSITE" id="PS50878"/>
    </source>
</evidence>
<dbReference type="EMBL" id="QARP01000129">
    <property type="protein sequence ID" value="PUF19814.1"/>
    <property type="molecule type" value="Genomic_DNA"/>
</dbReference>
<dbReference type="GO" id="GO:0046872">
    <property type="term" value="F:metal ion binding"/>
    <property type="evidence" value="ECO:0007669"/>
    <property type="project" value="UniProtKB-KW"/>
</dbReference>
<proteinExistence type="inferred from homology"/>
<dbReference type="GO" id="GO:0003723">
    <property type="term" value="F:RNA binding"/>
    <property type="evidence" value="ECO:0007669"/>
    <property type="project" value="InterPro"/>
</dbReference>
<reference evidence="13 14" key="1">
    <citation type="submission" date="2018-04" db="EMBL/GenBank/DDBJ databases">
        <title>Whole genome sequencing of Salmonella enterica.</title>
        <authorList>
            <person name="Bell R."/>
        </authorList>
    </citation>
    <scope>NUCLEOTIDE SEQUENCE [LARGE SCALE GENOMIC DNA]</scope>
    <source>
        <strain evidence="11 14">CFSAN058609</strain>
        <strain evidence="12 13">CFSAN058610</strain>
    </source>
</reference>
<evidence type="ECO:0000256" key="9">
    <source>
        <dbReference type="ARBA" id="ARBA00048173"/>
    </source>
</evidence>
<comment type="caution">
    <text evidence="12">The sequence shown here is derived from an EMBL/GenBank/DDBJ whole genome shotgun (WGS) entry which is preliminary data.</text>
</comment>
<dbReference type="EMBL" id="QARO01000129">
    <property type="protein sequence ID" value="PUF45853.1"/>
    <property type="molecule type" value="Genomic_DNA"/>
</dbReference>
<comment type="similarity">
    <text evidence="8">Belongs to the bacterial reverse transcriptase family.</text>
</comment>
<dbReference type="InterPro" id="IPR030931">
    <property type="entry name" value="Group_II_RT_mat"/>
</dbReference>
<dbReference type="SUPFAM" id="SSF56672">
    <property type="entry name" value="DNA/RNA polymerases"/>
    <property type="match status" value="1"/>
</dbReference>
<name>A0A7Z1Q7N0_SALET</name>
<dbReference type="InterPro" id="IPR051083">
    <property type="entry name" value="GrpII_Intron_Splice-Mob/Def"/>
</dbReference>
<evidence type="ECO:0000256" key="2">
    <source>
        <dbReference type="ARBA" id="ARBA00022679"/>
    </source>
</evidence>
<comment type="catalytic activity">
    <reaction evidence="9">
        <text>DNA(n) + a 2'-deoxyribonucleoside 5'-triphosphate = DNA(n+1) + diphosphate</text>
        <dbReference type="Rhea" id="RHEA:22508"/>
        <dbReference type="Rhea" id="RHEA-COMP:17339"/>
        <dbReference type="Rhea" id="RHEA-COMP:17340"/>
        <dbReference type="ChEBI" id="CHEBI:33019"/>
        <dbReference type="ChEBI" id="CHEBI:61560"/>
        <dbReference type="ChEBI" id="CHEBI:173112"/>
        <dbReference type="EC" id="2.7.7.49"/>
    </reaction>
</comment>
<keyword evidence="4" id="KW-0479">Metal-binding</keyword>
<dbReference type="InterPro" id="IPR000477">
    <property type="entry name" value="RT_dom"/>
</dbReference>
<evidence type="ECO:0000313" key="11">
    <source>
        <dbReference type="EMBL" id="PUF19814.1"/>
    </source>
</evidence>
<dbReference type="Proteomes" id="UP000251351">
    <property type="component" value="Unassembled WGS sequence"/>
</dbReference>
<evidence type="ECO:0000256" key="4">
    <source>
        <dbReference type="ARBA" id="ARBA00022723"/>
    </source>
</evidence>
<evidence type="ECO:0000256" key="7">
    <source>
        <dbReference type="ARBA" id="ARBA00023118"/>
    </source>
</evidence>
<dbReference type="AlphaFoldDB" id="A0A7Z1Q7N0"/>
<dbReference type="GO" id="GO:0051607">
    <property type="term" value="P:defense response to virus"/>
    <property type="evidence" value="ECO:0007669"/>
    <property type="project" value="UniProtKB-KW"/>
</dbReference>
<keyword evidence="6 12" id="KW-0695">RNA-directed DNA polymerase</keyword>
<evidence type="ECO:0000256" key="3">
    <source>
        <dbReference type="ARBA" id="ARBA00022695"/>
    </source>
</evidence>
<dbReference type="PANTHER" id="PTHR34047:SF3">
    <property type="entry name" value="BLR2052 PROTEIN"/>
    <property type="match status" value="1"/>
</dbReference>
<dbReference type="EC" id="2.7.7.49" evidence="1"/>
<dbReference type="GO" id="GO:0003964">
    <property type="term" value="F:RNA-directed DNA polymerase activity"/>
    <property type="evidence" value="ECO:0007669"/>
    <property type="project" value="UniProtKB-KW"/>
</dbReference>
<dbReference type="NCBIfam" id="TIGR04416">
    <property type="entry name" value="group_II_RT_mat"/>
    <property type="match status" value="1"/>
</dbReference>
<keyword evidence="5" id="KW-0460">Magnesium</keyword>
<dbReference type="Pfam" id="PF08388">
    <property type="entry name" value="GIIM"/>
    <property type="match status" value="1"/>
</dbReference>
<keyword evidence="7" id="KW-0051">Antiviral defense</keyword>
<evidence type="ECO:0000256" key="1">
    <source>
        <dbReference type="ARBA" id="ARBA00012493"/>
    </source>
</evidence>